<keyword evidence="2" id="KW-0012">Acyltransferase</keyword>
<dbReference type="Pfam" id="PF00583">
    <property type="entry name" value="Acetyltransf_1"/>
    <property type="match status" value="1"/>
</dbReference>
<dbReference type="InterPro" id="IPR000182">
    <property type="entry name" value="GNAT_dom"/>
</dbReference>
<evidence type="ECO:0000256" key="2">
    <source>
        <dbReference type="ARBA" id="ARBA00023315"/>
    </source>
</evidence>
<dbReference type="SUPFAM" id="SSF55729">
    <property type="entry name" value="Acyl-CoA N-acyltransferases (Nat)"/>
    <property type="match status" value="1"/>
</dbReference>
<dbReference type="AlphaFoldDB" id="E6STW8"/>
<sequence>MNDIAITRSDNIDLLMFWRMKVLRCVFSIPEGEDTTELERSNRGYYEQHLADGSHIACTANVAGEVIGCGGICFYDEMPSPDNRDGRCAYLMNIYVSEPFRNQGVAKRIVRWLVGQALAQGVGKIYLETSDMARQLYGDLGFNYMKNMMKLEA</sequence>
<evidence type="ECO:0000313" key="4">
    <source>
        <dbReference type="EMBL" id="ADV42321.1"/>
    </source>
</evidence>
<dbReference type="STRING" id="693979.Bache_0291"/>
<reference key="1">
    <citation type="submission" date="2010-11" db="EMBL/GenBank/DDBJ databases">
        <title>The complete genome of Bacteroides helcogenes P 36-108.</title>
        <authorList>
            <consortium name="US DOE Joint Genome Institute (JGI-PGF)"/>
            <person name="Lucas S."/>
            <person name="Copeland A."/>
            <person name="Lapidus A."/>
            <person name="Bruce D."/>
            <person name="Goodwin L."/>
            <person name="Pitluck S."/>
            <person name="Kyrpides N."/>
            <person name="Mavromatis K."/>
            <person name="Ivanova N."/>
            <person name="Zeytun A."/>
            <person name="Brettin T."/>
            <person name="Detter J.C."/>
            <person name="Tapia R."/>
            <person name="Han C."/>
            <person name="Land M."/>
            <person name="Hauser L."/>
            <person name="Markowitz V."/>
            <person name="Cheng J.-F."/>
            <person name="Hugenholtz P."/>
            <person name="Woyke T."/>
            <person name="Wu D."/>
            <person name="Gronow S."/>
            <person name="Wellnitz S."/>
            <person name="Brambilla E."/>
            <person name="Klenk H.-P."/>
            <person name="Eisen J.A."/>
        </authorList>
    </citation>
    <scope>NUCLEOTIDE SEQUENCE</scope>
    <source>
        <strain>P 36-108</strain>
    </source>
</reference>
<accession>E6STW8</accession>
<dbReference type="RefSeq" id="WP_013545938.1">
    <property type="nucleotide sequence ID" value="NC_014933.1"/>
</dbReference>
<feature type="domain" description="N-acetyltransferase" evidence="3">
    <location>
        <begin position="15"/>
        <end position="153"/>
    </location>
</feature>
<dbReference type="HOGENOM" id="CLU_013985_35_2_10"/>
<evidence type="ECO:0000256" key="1">
    <source>
        <dbReference type="ARBA" id="ARBA00022679"/>
    </source>
</evidence>
<proteinExistence type="predicted"/>
<dbReference type="EMBL" id="CP002352">
    <property type="protein sequence ID" value="ADV42321.1"/>
    <property type="molecule type" value="Genomic_DNA"/>
</dbReference>
<dbReference type="Gene3D" id="3.40.630.30">
    <property type="match status" value="1"/>
</dbReference>
<dbReference type="PATRIC" id="fig|693979.3.peg.318"/>
<keyword evidence="5" id="KW-1185">Reference proteome</keyword>
<organism evidence="4 5">
    <name type="scientific">Bacteroides helcogenes (strain ATCC 35417 / DSM 20613 / JCM 6297 / CCUG 15421 / P 36-108)</name>
    <dbReference type="NCBI Taxonomy" id="693979"/>
    <lineage>
        <taxon>Bacteria</taxon>
        <taxon>Pseudomonadati</taxon>
        <taxon>Bacteroidota</taxon>
        <taxon>Bacteroidia</taxon>
        <taxon>Bacteroidales</taxon>
        <taxon>Bacteroidaceae</taxon>
        <taxon>Bacteroides</taxon>
    </lineage>
</organism>
<dbReference type="InterPro" id="IPR050832">
    <property type="entry name" value="Bact_Acetyltransf"/>
</dbReference>
<dbReference type="KEGG" id="bhl:Bache_0291"/>
<dbReference type="Proteomes" id="UP000008630">
    <property type="component" value="Chromosome"/>
</dbReference>
<keyword evidence="1" id="KW-0808">Transferase</keyword>
<gene>
    <name evidence="4" type="ordered locus">Bache_0291</name>
</gene>
<dbReference type="eggNOG" id="COG0456">
    <property type="taxonomic scope" value="Bacteria"/>
</dbReference>
<evidence type="ECO:0000259" key="3">
    <source>
        <dbReference type="PROSITE" id="PS51186"/>
    </source>
</evidence>
<dbReference type="InterPro" id="IPR016181">
    <property type="entry name" value="Acyl_CoA_acyltransferase"/>
</dbReference>
<dbReference type="OrthoDB" id="1096234at2"/>
<dbReference type="GO" id="GO:0016747">
    <property type="term" value="F:acyltransferase activity, transferring groups other than amino-acyl groups"/>
    <property type="evidence" value="ECO:0007669"/>
    <property type="project" value="InterPro"/>
</dbReference>
<evidence type="ECO:0000313" key="5">
    <source>
        <dbReference type="Proteomes" id="UP000008630"/>
    </source>
</evidence>
<dbReference type="CDD" id="cd04301">
    <property type="entry name" value="NAT_SF"/>
    <property type="match status" value="1"/>
</dbReference>
<dbReference type="PANTHER" id="PTHR43877">
    <property type="entry name" value="AMINOALKYLPHOSPHONATE N-ACETYLTRANSFERASE-RELATED-RELATED"/>
    <property type="match status" value="1"/>
</dbReference>
<protein>
    <submittedName>
        <fullName evidence="4">GCN5-related N-acetyltransferase</fullName>
    </submittedName>
</protein>
<dbReference type="PROSITE" id="PS51186">
    <property type="entry name" value="GNAT"/>
    <property type="match status" value="1"/>
</dbReference>
<name>E6STW8_BACT6</name>
<reference evidence="4 5" key="2">
    <citation type="journal article" date="2011" name="Stand. Genomic Sci.">
        <title>Complete genome sequence of Bacteroides helcogenes type strain (P 36-108).</title>
        <authorList>
            <person name="Pati A."/>
            <person name="Gronow S."/>
            <person name="Zeytun A."/>
            <person name="Lapidus A."/>
            <person name="Nolan M."/>
            <person name="Hammon N."/>
            <person name="Deshpande S."/>
            <person name="Cheng J.F."/>
            <person name="Tapia R."/>
            <person name="Han C."/>
            <person name="Goodwin L."/>
            <person name="Pitluck S."/>
            <person name="Liolios K."/>
            <person name="Pagani I."/>
            <person name="Ivanova N."/>
            <person name="Mavromatis K."/>
            <person name="Chen A."/>
            <person name="Palaniappan K."/>
            <person name="Land M."/>
            <person name="Hauser L."/>
            <person name="Chang Y.J."/>
            <person name="Jeffries C.D."/>
            <person name="Detter J.C."/>
            <person name="Brambilla E."/>
            <person name="Rohde M."/>
            <person name="Goker M."/>
            <person name="Woyke T."/>
            <person name="Bristow J."/>
            <person name="Eisen J.A."/>
            <person name="Markowitz V."/>
            <person name="Hugenholtz P."/>
            <person name="Kyrpides N.C."/>
            <person name="Klenk H.P."/>
            <person name="Lucas S."/>
        </authorList>
    </citation>
    <scope>NUCLEOTIDE SEQUENCE [LARGE SCALE GENOMIC DNA]</scope>
    <source>
        <strain evidence="5">ATCC 35417 / DSM 20613 / JCM 6297 / CCUG 15421 / P 36-108</strain>
    </source>
</reference>